<organism evidence="3 4">
    <name type="scientific">Candidatus Fimimonas gallinarum</name>
    <dbReference type="NCBI Taxonomy" id="2840821"/>
    <lineage>
        <taxon>Bacteria</taxon>
        <taxon>Pseudomonadati</taxon>
        <taxon>Myxococcota</taxon>
        <taxon>Myxococcia</taxon>
        <taxon>Myxococcales</taxon>
        <taxon>Cystobacterineae</taxon>
        <taxon>Myxococcaceae</taxon>
        <taxon>Myxococcaceae incertae sedis</taxon>
        <taxon>Candidatus Fimimonas</taxon>
    </lineage>
</organism>
<evidence type="ECO:0000313" key="4">
    <source>
        <dbReference type="Proteomes" id="UP000824200"/>
    </source>
</evidence>
<dbReference type="AlphaFoldDB" id="A0A9D1E3N5"/>
<dbReference type="InterPro" id="IPR006343">
    <property type="entry name" value="DnaB/C_C"/>
</dbReference>
<feature type="domain" description="DnaB/C C-terminal" evidence="2">
    <location>
        <begin position="124"/>
        <end position="189"/>
    </location>
</feature>
<evidence type="ECO:0000256" key="1">
    <source>
        <dbReference type="ARBA" id="ARBA00093462"/>
    </source>
</evidence>
<evidence type="ECO:0000259" key="2">
    <source>
        <dbReference type="Pfam" id="PF07261"/>
    </source>
</evidence>
<dbReference type="PANTHER" id="PTHR37293:SF5">
    <property type="entry name" value="DNA REPLICATION PROTEIN"/>
    <property type="match status" value="1"/>
</dbReference>
<gene>
    <name evidence="3" type="ORF">IAC95_03295</name>
</gene>
<dbReference type="InterPro" id="IPR034829">
    <property type="entry name" value="DnaD-like_sf"/>
</dbReference>
<dbReference type="Proteomes" id="UP000824200">
    <property type="component" value="Unassembled WGS sequence"/>
</dbReference>
<dbReference type="InterPro" id="IPR053162">
    <property type="entry name" value="DnaD"/>
</dbReference>
<sequence length="486" mass="54660">MAFCDKEKQLIDGGITPVDNKFILNYLPDAPDKCVAVYLLGLTLSQSNGTDNSCETLADKLELSTQEVMAAYLYWEELGLVHITSDNPPHVVYLSVRDSVSSLKKVKPSKYAKFTREMQNVIQGRMITANEFNEYYTFLENTTFQPEALIAVAKYCVALKGTEINYRYILTVARNLLQRGATTLAVVQDSLDSRQKYDEDLKVVFKALGKTGKFEHSDREMYEKWTKDYGFTGEVIVAVAKTCKSGGMGKLDAMLTEYYKKGALSVQEIETYQKEKEHLVALAREINRTVGVYYQSVDSVVDEYIVGWIHKGYDDETLLAVAKYCFRSGIRTLQGLASIVEKLYKNGITTVAALDNYLAETAKKDQKIKYVLEKCGIERNVTNNDRTLYRTWTDRWNMSEDMIKFVAEKAVGANNPMAYVNRILSTYKQAGVVTVGQAEAFDKAAATATAKSSEPKQVTVGGEIARTQYTDEQLNALFTALDDREE</sequence>
<reference evidence="3" key="2">
    <citation type="journal article" date="2021" name="PeerJ">
        <title>Extensive microbial diversity within the chicken gut microbiome revealed by metagenomics and culture.</title>
        <authorList>
            <person name="Gilroy R."/>
            <person name="Ravi A."/>
            <person name="Getino M."/>
            <person name="Pursley I."/>
            <person name="Horton D.L."/>
            <person name="Alikhan N.F."/>
            <person name="Baker D."/>
            <person name="Gharbi K."/>
            <person name="Hall N."/>
            <person name="Watson M."/>
            <person name="Adriaenssens E.M."/>
            <person name="Foster-Nyarko E."/>
            <person name="Jarju S."/>
            <person name="Secka A."/>
            <person name="Antonio M."/>
            <person name="Oren A."/>
            <person name="Chaudhuri R.R."/>
            <person name="La Ragione R."/>
            <person name="Hildebrand F."/>
            <person name="Pallen M.J."/>
        </authorList>
    </citation>
    <scope>NUCLEOTIDE SEQUENCE</scope>
    <source>
        <strain evidence="3">CHK121-14286</strain>
    </source>
</reference>
<accession>A0A9D1E3N5</accession>
<dbReference type="EMBL" id="DVHL01000027">
    <property type="protein sequence ID" value="HIR65893.1"/>
    <property type="molecule type" value="Genomic_DNA"/>
</dbReference>
<name>A0A9D1E3N5_9BACT</name>
<dbReference type="Gene3D" id="1.10.10.630">
    <property type="entry name" value="DnaD domain-like"/>
    <property type="match status" value="1"/>
</dbReference>
<dbReference type="PANTHER" id="PTHR37293">
    <property type="entry name" value="PHAGE REPLICATION PROTEIN-RELATED"/>
    <property type="match status" value="1"/>
</dbReference>
<protein>
    <submittedName>
        <fullName evidence="3">DnaD domain protein</fullName>
    </submittedName>
</protein>
<evidence type="ECO:0000313" key="3">
    <source>
        <dbReference type="EMBL" id="HIR65893.1"/>
    </source>
</evidence>
<dbReference type="Pfam" id="PF07261">
    <property type="entry name" value="DnaB_2"/>
    <property type="match status" value="3"/>
</dbReference>
<comment type="similarity">
    <text evidence="1">Belongs to the DnaB/DnaD family.</text>
</comment>
<proteinExistence type="inferred from homology"/>
<comment type="caution">
    <text evidence="3">The sequence shown here is derived from an EMBL/GenBank/DDBJ whole genome shotgun (WGS) entry which is preliminary data.</text>
</comment>
<feature type="domain" description="DnaB/C C-terminal" evidence="2">
    <location>
        <begin position="305"/>
        <end position="357"/>
    </location>
</feature>
<feature type="domain" description="DnaB/C C-terminal" evidence="2">
    <location>
        <begin position="377"/>
        <end position="441"/>
    </location>
</feature>
<reference evidence="3" key="1">
    <citation type="submission" date="2020-10" db="EMBL/GenBank/DDBJ databases">
        <authorList>
            <person name="Gilroy R."/>
        </authorList>
    </citation>
    <scope>NUCLEOTIDE SEQUENCE</scope>
    <source>
        <strain evidence="3">CHK121-14286</strain>
    </source>
</reference>
<dbReference type="SUPFAM" id="SSF158499">
    <property type="entry name" value="DnaD domain-like"/>
    <property type="match status" value="1"/>
</dbReference>